<accession>A0A3P7IXM9</accession>
<protein>
    <submittedName>
        <fullName evidence="1">Uncharacterized protein</fullName>
    </submittedName>
</protein>
<organism evidence="1 2">
    <name type="scientific">Strongylus vulgaris</name>
    <name type="common">Blood worm</name>
    <dbReference type="NCBI Taxonomy" id="40348"/>
    <lineage>
        <taxon>Eukaryota</taxon>
        <taxon>Metazoa</taxon>
        <taxon>Ecdysozoa</taxon>
        <taxon>Nematoda</taxon>
        <taxon>Chromadorea</taxon>
        <taxon>Rhabditida</taxon>
        <taxon>Rhabditina</taxon>
        <taxon>Rhabditomorpha</taxon>
        <taxon>Strongyloidea</taxon>
        <taxon>Strongylidae</taxon>
        <taxon>Strongylus</taxon>
    </lineage>
</organism>
<evidence type="ECO:0000313" key="1">
    <source>
        <dbReference type="EMBL" id="VDM77711.1"/>
    </source>
</evidence>
<name>A0A3P7IXM9_STRVU</name>
<gene>
    <name evidence="1" type="ORF">SVUK_LOCUS12709</name>
</gene>
<proteinExistence type="predicted"/>
<sequence>MGCSYNEKDRRRVELRTLECIPYEAKRLEEGRRRWADAFAAWKDQRRGLASDGQERMARLLRLARRVNTCHLSIQITDLAH</sequence>
<reference evidence="1 2" key="1">
    <citation type="submission" date="2018-11" db="EMBL/GenBank/DDBJ databases">
        <authorList>
            <consortium name="Pathogen Informatics"/>
        </authorList>
    </citation>
    <scope>NUCLEOTIDE SEQUENCE [LARGE SCALE GENOMIC DNA]</scope>
</reference>
<dbReference type="Proteomes" id="UP000270094">
    <property type="component" value="Unassembled WGS sequence"/>
</dbReference>
<keyword evidence="2" id="KW-1185">Reference proteome</keyword>
<evidence type="ECO:0000313" key="2">
    <source>
        <dbReference type="Proteomes" id="UP000270094"/>
    </source>
</evidence>
<dbReference type="EMBL" id="UYYB01099920">
    <property type="protein sequence ID" value="VDM77711.1"/>
    <property type="molecule type" value="Genomic_DNA"/>
</dbReference>
<dbReference type="AlphaFoldDB" id="A0A3P7IXM9"/>